<feature type="signal peptide" evidence="1">
    <location>
        <begin position="1"/>
        <end position="19"/>
    </location>
</feature>
<dbReference type="Pfam" id="PF00646">
    <property type="entry name" value="F-box"/>
    <property type="match status" value="1"/>
</dbReference>
<evidence type="ECO:0000256" key="1">
    <source>
        <dbReference type="SAM" id="SignalP"/>
    </source>
</evidence>
<name>A0A1I7UTY1_9PELO</name>
<proteinExistence type="predicted"/>
<reference evidence="4" key="1">
    <citation type="submission" date="2016-11" db="UniProtKB">
        <authorList>
            <consortium name="WormBaseParasite"/>
        </authorList>
    </citation>
    <scope>IDENTIFICATION</scope>
</reference>
<accession>A0A1I7UTY1</accession>
<evidence type="ECO:0000259" key="2">
    <source>
        <dbReference type="PROSITE" id="PS50181"/>
    </source>
</evidence>
<sequence>MSAFPLLRLPLLAIDHVLCMLTPYELIIVSLTSSRAKRVVKTYSRIKSKFRVSLTINDQPCISIRGNNLEACNYRWKKPIKEFTKLFNHIKEVFGCVIEHVSFELSSFSRRTNKSIIDCLGDQRIESIEIGGDWKNQSHQDIKYCIWKLKATEVLFLDVHNYKNNFELEIPEGSSKLYVKDAKFIKYEQFLRLKHQEIVLNQPSMTNQDVNRFLKSWMACKSHRDLKSLQITVRGQYIKDEIMMGILYEVTTDQGMLKKFKNAPFHTIARNGFKIKRWDGKVAVLCTDMIWNLWDLCFLVQDDV</sequence>
<dbReference type="AlphaFoldDB" id="A0A1I7UTY1"/>
<dbReference type="Proteomes" id="UP000095282">
    <property type="component" value="Unplaced"/>
</dbReference>
<feature type="domain" description="F-box" evidence="2">
    <location>
        <begin position="3"/>
        <end position="50"/>
    </location>
</feature>
<dbReference type="Pfam" id="PF07735">
    <property type="entry name" value="FBA_2"/>
    <property type="match status" value="1"/>
</dbReference>
<protein>
    <submittedName>
        <fullName evidence="4">F-box domain-containing protein</fullName>
    </submittedName>
</protein>
<evidence type="ECO:0000313" key="3">
    <source>
        <dbReference type="Proteomes" id="UP000095282"/>
    </source>
</evidence>
<organism evidence="3 4">
    <name type="scientific">Caenorhabditis tropicalis</name>
    <dbReference type="NCBI Taxonomy" id="1561998"/>
    <lineage>
        <taxon>Eukaryota</taxon>
        <taxon>Metazoa</taxon>
        <taxon>Ecdysozoa</taxon>
        <taxon>Nematoda</taxon>
        <taxon>Chromadorea</taxon>
        <taxon>Rhabditida</taxon>
        <taxon>Rhabditina</taxon>
        <taxon>Rhabditomorpha</taxon>
        <taxon>Rhabditoidea</taxon>
        <taxon>Rhabditidae</taxon>
        <taxon>Peloderinae</taxon>
        <taxon>Caenorhabditis</taxon>
    </lineage>
</organism>
<dbReference type="InterPro" id="IPR012885">
    <property type="entry name" value="F-box_Sdz-33"/>
</dbReference>
<dbReference type="PROSITE" id="PS50181">
    <property type="entry name" value="FBOX"/>
    <property type="match status" value="1"/>
</dbReference>
<keyword evidence="3" id="KW-1185">Reference proteome</keyword>
<feature type="chain" id="PRO_5009309338" evidence="1">
    <location>
        <begin position="20"/>
        <end position="304"/>
    </location>
</feature>
<dbReference type="WBParaSite" id="Csp11.Scaffold630.g19321.t1">
    <property type="protein sequence ID" value="Csp11.Scaffold630.g19321.t1"/>
    <property type="gene ID" value="Csp11.Scaffold630.g19321"/>
</dbReference>
<dbReference type="PANTHER" id="PTHR21503">
    <property type="entry name" value="F-BOX-CONTAINING HYPOTHETICAL PROTEIN C.ELEGANS"/>
    <property type="match status" value="1"/>
</dbReference>
<dbReference type="InterPro" id="IPR001810">
    <property type="entry name" value="F-box_dom"/>
</dbReference>
<keyword evidence="1" id="KW-0732">Signal</keyword>
<evidence type="ECO:0000313" key="4">
    <source>
        <dbReference type="WBParaSite" id="Csp11.Scaffold630.g19321.t1"/>
    </source>
</evidence>